<organism evidence="3 4">
    <name type="scientific">Anditalea andensis</name>
    <dbReference type="NCBI Taxonomy" id="1048983"/>
    <lineage>
        <taxon>Bacteria</taxon>
        <taxon>Pseudomonadati</taxon>
        <taxon>Bacteroidota</taxon>
        <taxon>Cytophagia</taxon>
        <taxon>Cytophagales</taxon>
        <taxon>Cytophagaceae</taxon>
        <taxon>Anditalea</taxon>
    </lineage>
</organism>
<dbReference type="AlphaFoldDB" id="A0A074L3E3"/>
<dbReference type="Proteomes" id="UP000027821">
    <property type="component" value="Unassembled WGS sequence"/>
</dbReference>
<accession>A0A074L3E3</accession>
<dbReference type="InterPro" id="IPR041698">
    <property type="entry name" value="Methyltransf_25"/>
</dbReference>
<reference evidence="3 4" key="1">
    <citation type="submission" date="2014-04" db="EMBL/GenBank/DDBJ databases">
        <title>Characterization and application of a salt tolerant electro-active bacterium.</title>
        <authorList>
            <person name="Yang L."/>
            <person name="Wei S."/>
            <person name="Tay Q.X.M."/>
        </authorList>
    </citation>
    <scope>NUCLEOTIDE SEQUENCE [LARGE SCALE GENOMIC DNA]</scope>
    <source>
        <strain evidence="3 4">LY1</strain>
    </source>
</reference>
<dbReference type="CDD" id="cd02440">
    <property type="entry name" value="AdoMet_MTases"/>
    <property type="match status" value="1"/>
</dbReference>
<dbReference type="SUPFAM" id="SSF53335">
    <property type="entry name" value="S-adenosyl-L-methionine-dependent methyltransferases"/>
    <property type="match status" value="1"/>
</dbReference>
<dbReference type="InterPro" id="IPR029063">
    <property type="entry name" value="SAM-dependent_MTases_sf"/>
</dbReference>
<dbReference type="PANTHER" id="PTHR43861">
    <property type="entry name" value="TRANS-ACONITATE 2-METHYLTRANSFERASE-RELATED"/>
    <property type="match status" value="1"/>
</dbReference>
<evidence type="ECO:0000313" key="3">
    <source>
        <dbReference type="EMBL" id="KEO75679.1"/>
    </source>
</evidence>
<dbReference type="GO" id="GO:0032259">
    <property type="term" value="P:methylation"/>
    <property type="evidence" value="ECO:0007669"/>
    <property type="project" value="UniProtKB-KW"/>
</dbReference>
<keyword evidence="4" id="KW-1185">Reference proteome</keyword>
<dbReference type="EMBL" id="JMIH01000004">
    <property type="protein sequence ID" value="KEO75679.1"/>
    <property type="molecule type" value="Genomic_DNA"/>
</dbReference>
<dbReference type="eggNOG" id="COG4106">
    <property type="taxonomic scope" value="Bacteria"/>
</dbReference>
<keyword evidence="1 3" id="KW-0808">Transferase</keyword>
<evidence type="ECO:0000313" key="4">
    <source>
        <dbReference type="Proteomes" id="UP000027821"/>
    </source>
</evidence>
<protein>
    <submittedName>
        <fullName evidence="3">Methyltransferase type 11</fullName>
    </submittedName>
</protein>
<evidence type="ECO:0000256" key="1">
    <source>
        <dbReference type="ARBA" id="ARBA00022679"/>
    </source>
</evidence>
<proteinExistence type="predicted"/>
<dbReference type="GO" id="GO:0008168">
    <property type="term" value="F:methyltransferase activity"/>
    <property type="evidence" value="ECO:0007669"/>
    <property type="project" value="UniProtKB-KW"/>
</dbReference>
<comment type="caution">
    <text evidence="3">The sequence shown here is derived from an EMBL/GenBank/DDBJ whole genome shotgun (WGS) entry which is preliminary data.</text>
</comment>
<feature type="domain" description="Methyltransferase" evidence="2">
    <location>
        <begin position="44"/>
        <end position="133"/>
    </location>
</feature>
<evidence type="ECO:0000259" key="2">
    <source>
        <dbReference type="Pfam" id="PF13649"/>
    </source>
</evidence>
<gene>
    <name evidence="3" type="ORF">EL17_21855</name>
</gene>
<sequence>MNDNIGDKYDKIAQWWHDYHRESTYGLSQIEKAMAYCGSGGSALDVGCGSGGRIINSIEHNGFRVTGIDPSAKMIALAKANHPSAQFHVADICKWDTDKKYNLIIAWDSIFHLPLSMHYPVLTKLCGMLQKNGVLAYTFGDGYGAHESDWQNDKFPYSTIGINGNLSIIMDCNCECRHLELDQYPEKHVFMIVRKN</sequence>
<dbReference type="RefSeq" id="WP_051719699.1">
    <property type="nucleotide sequence ID" value="NZ_JMIH01000004.1"/>
</dbReference>
<dbReference type="OrthoDB" id="9760689at2"/>
<dbReference type="Gene3D" id="3.40.50.150">
    <property type="entry name" value="Vaccinia Virus protein VP39"/>
    <property type="match status" value="1"/>
</dbReference>
<name>A0A074L3E3_9BACT</name>
<keyword evidence="3" id="KW-0489">Methyltransferase</keyword>
<dbReference type="Pfam" id="PF13649">
    <property type="entry name" value="Methyltransf_25"/>
    <property type="match status" value="1"/>
</dbReference>